<dbReference type="AlphaFoldDB" id="A0A0F9RS76"/>
<accession>A0A0F9RS76</accession>
<dbReference type="EMBL" id="LAZR01002612">
    <property type="protein sequence ID" value="KKN27821.1"/>
    <property type="molecule type" value="Genomic_DNA"/>
</dbReference>
<gene>
    <name evidence="2" type="ORF">LCGC14_0860840</name>
</gene>
<feature type="non-terminal residue" evidence="2">
    <location>
        <position position="196"/>
    </location>
</feature>
<proteinExistence type="predicted"/>
<feature type="region of interest" description="Disordered" evidence="1">
    <location>
        <begin position="175"/>
        <end position="196"/>
    </location>
</feature>
<feature type="region of interest" description="Disordered" evidence="1">
    <location>
        <begin position="113"/>
        <end position="152"/>
    </location>
</feature>
<name>A0A0F9RS76_9ZZZZ</name>
<sequence length="196" mass="21184">MKSYTLNILWTKEGDGQPHQRKRTVSVEVPVEGDITAIQDALLSLPGWTPEASYGESRTVRLPDSLADDLNDVGILTRIIPQARAEMEAAAREKVEQKEAHHAKRRAKLEAWLDSGDPDNTPWGVDDKRVGEDRGDAVGDSGREAGEALEDQEAPVVVDRTWGPIDLDRRHSTGCGRHSGDLGGDGSGLGGRCGLA</sequence>
<protein>
    <submittedName>
        <fullName evidence="2">Uncharacterized protein</fullName>
    </submittedName>
</protein>
<evidence type="ECO:0000256" key="1">
    <source>
        <dbReference type="SAM" id="MobiDB-lite"/>
    </source>
</evidence>
<comment type="caution">
    <text evidence="2">The sequence shown here is derived from an EMBL/GenBank/DDBJ whole genome shotgun (WGS) entry which is preliminary data.</text>
</comment>
<feature type="compositionally biased region" description="Basic and acidic residues" evidence="1">
    <location>
        <begin position="125"/>
        <end position="146"/>
    </location>
</feature>
<organism evidence="2">
    <name type="scientific">marine sediment metagenome</name>
    <dbReference type="NCBI Taxonomy" id="412755"/>
    <lineage>
        <taxon>unclassified sequences</taxon>
        <taxon>metagenomes</taxon>
        <taxon>ecological metagenomes</taxon>
    </lineage>
</organism>
<reference evidence="2" key="1">
    <citation type="journal article" date="2015" name="Nature">
        <title>Complex archaea that bridge the gap between prokaryotes and eukaryotes.</title>
        <authorList>
            <person name="Spang A."/>
            <person name="Saw J.H."/>
            <person name="Jorgensen S.L."/>
            <person name="Zaremba-Niedzwiedzka K."/>
            <person name="Martijn J."/>
            <person name="Lind A.E."/>
            <person name="van Eijk R."/>
            <person name="Schleper C."/>
            <person name="Guy L."/>
            <person name="Ettema T.J."/>
        </authorList>
    </citation>
    <scope>NUCLEOTIDE SEQUENCE</scope>
</reference>
<evidence type="ECO:0000313" key="2">
    <source>
        <dbReference type="EMBL" id="KKN27821.1"/>
    </source>
</evidence>
<feature type="compositionally biased region" description="Gly residues" evidence="1">
    <location>
        <begin position="181"/>
        <end position="196"/>
    </location>
</feature>